<evidence type="ECO:0000313" key="2">
    <source>
        <dbReference type="EMBL" id="ORZ30024.1"/>
    </source>
</evidence>
<dbReference type="InterPro" id="IPR040441">
    <property type="entry name" value="CFA20/CFAP20DC"/>
</dbReference>
<reference evidence="2 3" key="1">
    <citation type="submission" date="2016-07" db="EMBL/GenBank/DDBJ databases">
        <title>Pervasive Adenine N6-methylation of Active Genes in Fungi.</title>
        <authorList>
            <consortium name="DOE Joint Genome Institute"/>
            <person name="Mondo S.J."/>
            <person name="Dannebaum R.O."/>
            <person name="Kuo R.C."/>
            <person name="Labutti K."/>
            <person name="Haridas S."/>
            <person name="Kuo A."/>
            <person name="Salamov A."/>
            <person name="Ahrendt S.R."/>
            <person name="Lipzen A."/>
            <person name="Sullivan W."/>
            <person name="Andreopoulos W.B."/>
            <person name="Clum A."/>
            <person name="Lindquist E."/>
            <person name="Daum C."/>
            <person name="Ramamoorthy G.K."/>
            <person name="Gryganskyi A."/>
            <person name="Culley D."/>
            <person name="Magnuson J.K."/>
            <person name="James T.Y."/>
            <person name="O'Malley M.A."/>
            <person name="Stajich J.E."/>
            <person name="Spatafora J.W."/>
            <person name="Visel A."/>
            <person name="Grigoriev I.V."/>
        </authorList>
    </citation>
    <scope>NUCLEOTIDE SEQUENCE [LARGE SCALE GENOMIC DNA]</scope>
    <source>
        <strain evidence="2 3">PL171</strain>
    </source>
</reference>
<dbReference type="AlphaFoldDB" id="A0A1Y2H7Q6"/>
<accession>A0A1Y2H7Q6</accession>
<gene>
    <name evidence="2" type="ORF">BCR44DRAFT_122469</name>
</gene>
<feature type="non-terminal residue" evidence="2">
    <location>
        <position position="288"/>
    </location>
</feature>
<evidence type="ECO:0000313" key="3">
    <source>
        <dbReference type="Proteomes" id="UP000193411"/>
    </source>
</evidence>
<sequence>MPGLRPDKPAHIGADSATGPQKLLHVSKANHTSLKHQPLLVVQGSATLVGWQVVASTGRPTPQEQLMHHTRRVYDRSLLGFCYVVDSLSVSLCYKASNPCVTHPWLAVQIFVPHECKKLSIELGMSDVMKSNQTKIFSKRRFFLSTAIKEVKSTPLHASLPLESILPREEWTTLLFDLNAIVSSAYRNCLFRSLEAISIQGDKIKLRNIYTLRSLATSSTDETAPSSSRSSTSLSSVSSACELAEFPPGMSSSQLDSIAPRQLAYPFTMSNSTSWVVIRGGPDSCQHL</sequence>
<protein>
    <recommendedName>
        <fullName evidence="1">CFA20 domain-containing protein</fullName>
    </recommendedName>
</protein>
<organism evidence="2 3">
    <name type="scientific">Catenaria anguillulae PL171</name>
    <dbReference type="NCBI Taxonomy" id="765915"/>
    <lineage>
        <taxon>Eukaryota</taxon>
        <taxon>Fungi</taxon>
        <taxon>Fungi incertae sedis</taxon>
        <taxon>Blastocladiomycota</taxon>
        <taxon>Blastocladiomycetes</taxon>
        <taxon>Blastocladiales</taxon>
        <taxon>Catenariaceae</taxon>
        <taxon>Catenaria</taxon>
    </lineage>
</organism>
<dbReference type="Proteomes" id="UP000193411">
    <property type="component" value="Unassembled WGS sequence"/>
</dbReference>
<dbReference type="OrthoDB" id="10261083at2759"/>
<comment type="caution">
    <text evidence="2">The sequence shown here is derived from an EMBL/GenBank/DDBJ whole genome shotgun (WGS) entry which is preliminary data.</text>
</comment>
<feature type="domain" description="CFA20" evidence="1">
    <location>
        <begin position="69"/>
        <end position="215"/>
    </location>
</feature>
<keyword evidence="3" id="KW-1185">Reference proteome</keyword>
<dbReference type="EMBL" id="MCFL01000108">
    <property type="protein sequence ID" value="ORZ30024.1"/>
    <property type="molecule type" value="Genomic_DNA"/>
</dbReference>
<dbReference type="InterPro" id="IPR007714">
    <property type="entry name" value="CFA20_dom"/>
</dbReference>
<name>A0A1Y2H7Q6_9FUNG</name>
<dbReference type="Pfam" id="PF05018">
    <property type="entry name" value="CFA20_dom"/>
    <property type="match status" value="1"/>
</dbReference>
<proteinExistence type="predicted"/>
<dbReference type="PANTHER" id="PTHR12458">
    <property type="entry name" value="ORF PROTEIN"/>
    <property type="match status" value="1"/>
</dbReference>
<evidence type="ECO:0000259" key="1">
    <source>
        <dbReference type="Pfam" id="PF05018"/>
    </source>
</evidence>